<comment type="caution">
    <text evidence="2">The sequence shown here is derived from an EMBL/GenBank/DDBJ whole genome shotgun (WGS) entry which is preliminary data.</text>
</comment>
<evidence type="ECO:0000313" key="3">
    <source>
        <dbReference type="Proteomes" id="UP000408764"/>
    </source>
</evidence>
<name>A0A5P1DD77_9PSED</name>
<accession>A0A5P1DD77</accession>
<dbReference type="Proteomes" id="UP000408764">
    <property type="component" value="Unassembled WGS sequence"/>
</dbReference>
<gene>
    <name evidence="2" type="ORF">FRT59_10815</name>
    <name evidence="1" type="ORF">FRT60_00290</name>
</gene>
<dbReference type="Proteomes" id="UP000432048">
    <property type="component" value="Unassembled WGS sequence"/>
</dbReference>
<evidence type="ECO:0000313" key="4">
    <source>
        <dbReference type="Proteomes" id="UP000432048"/>
    </source>
</evidence>
<dbReference type="EMBL" id="VOIX01000001">
    <property type="protein sequence ID" value="MRJ18784.1"/>
    <property type="molecule type" value="Genomic_DNA"/>
</dbReference>
<evidence type="ECO:0000313" key="1">
    <source>
        <dbReference type="EMBL" id="MRJ18784.1"/>
    </source>
</evidence>
<proteinExistence type="predicted"/>
<reference evidence="3 4" key="1">
    <citation type="submission" date="2019-08" db="EMBL/GenBank/DDBJ databases">
        <title>Pseudomonas haemolytica sp. nov. isolated from raw milk and skim milk concentrate.</title>
        <authorList>
            <person name="Hofmann K."/>
            <person name="Huptas C."/>
            <person name="Doll E."/>
            <person name="Scherer S."/>
            <person name="Wenning M."/>
        </authorList>
    </citation>
    <scope>NUCLEOTIDE SEQUENCE [LARGE SCALE GENOMIC DNA]</scope>
    <source>
        <strain evidence="2 3">DSM 108987</strain>
        <strain evidence="1 4">DSM 108988</strain>
    </source>
</reference>
<sequence>MALRAWNGACLRRRRITPSLRRRRSSEYPVRYTYTYPLWERACSRKRCISRRRWRLAYRIREQARSHIDRVRLG</sequence>
<protein>
    <submittedName>
        <fullName evidence="2">Uncharacterized protein</fullName>
    </submittedName>
</protein>
<evidence type="ECO:0000313" key="2">
    <source>
        <dbReference type="EMBL" id="MRJ37448.1"/>
    </source>
</evidence>
<dbReference type="AlphaFoldDB" id="A0A5P1DD77"/>
<dbReference type="EMBL" id="VOIW01000003">
    <property type="protein sequence ID" value="MRJ37448.1"/>
    <property type="molecule type" value="Genomic_DNA"/>
</dbReference>
<organism evidence="2 3">
    <name type="scientific">Pseudomonas haemolytica</name>
    <dbReference type="NCBI Taxonomy" id="2600065"/>
    <lineage>
        <taxon>Bacteria</taxon>
        <taxon>Pseudomonadati</taxon>
        <taxon>Pseudomonadota</taxon>
        <taxon>Gammaproteobacteria</taxon>
        <taxon>Pseudomonadales</taxon>
        <taxon>Pseudomonadaceae</taxon>
        <taxon>Pseudomonas</taxon>
    </lineage>
</organism>